<dbReference type="PROSITE" id="PS50600">
    <property type="entry name" value="ULP_PROTEASE"/>
    <property type="match status" value="1"/>
</dbReference>
<feature type="domain" description="Ubiquitin-like protease family profile" evidence="4">
    <location>
        <begin position="1"/>
        <end position="95"/>
    </location>
</feature>
<keyword evidence="2" id="KW-0378">Hydrolase</keyword>
<dbReference type="EMBL" id="JFKF01000094">
    <property type="protein sequence ID" value="KDO02901.1"/>
    <property type="molecule type" value="Genomic_DNA"/>
</dbReference>
<proteinExistence type="predicted"/>
<organism evidence="5 6">
    <name type="scientific">Rickettsia tamurae subsp. buchneri</name>
    <dbReference type="NCBI Taxonomy" id="1462938"/>
    <lineage>
        <taxon>Bacteria</taxon>
        <taxon>Pseudomonadati</taxon>
        <taxon>Pseudomonadota</taxon>
        <taxon>Alphaproteobacteria</taxon>
        <taxon>Rickettsiales</taxon>
        <taxon>Rickettsiaceae</taxon>
        <taxon>Rickettsieae</taxon>
        <taxon>Rickettsia</taxon>
        <taxon>spotted fever group</taxon>
    </lineage>
</organism>
<gene>
    <name evidence="5" type="ORF">REISMN_04585</name>
</gene>
<feature type="region of interest" description="Disordered" evidence="3">
    <location>
        <begin position="142"/>
        <end position="177"/>
    </location>
</feature>
<evidence type="ECO:0000256" key="2">
    <source>
        <dbReference type="ARBA" id="ARBA00022801"/>
    </source>
</evidence>
<dbReference type="AlphaFoldDB" id="A0A8E1BZX8"/>
<reference evidence="5 6" key="1">
    <citation type="submission" date="2014-02" db="EMBL/GenBank/DDBJ databases">
        <title>Draft genome sequence of Rickettsia buchneri sp. nov. ISO7T.</title>
        <authorList>
            <person name="Felsheim R.F."/>
            <person name="Kurtti T.J."/>
            <person name="Munderloh U.G."/>
        </authorList>
    </citation>
    <scope>NUCLEOTIDE SEQUENCE [LARGE SCALE GENOMIC DNA]</scope>
    <source>
        <strain evidence="5 6">ISO7</strain>
    </source>
</reference>
<dbReference type="GO" id="GO:0008234">
    <property type="term" value="F:cysteine-type peptidase activity"/>
    <property type="evidence" value="ECO:0007669"/>
    <property type="project" value="InterPro"/>
</dbReference>
<name>A0A8E1BZX8_9RICK</name>
<dbReference type="InterPro" id="IPR003653">
    <property type="entry name" value="Peptidase_C48_C"/>
</dbReference>
<dbReference type="Proteomes" id="UP000027161">
    <property type="component" value="Unassembled WGS sequence"/>
</dbReference>
<dbReference type="Pfam" id="PF22179">
    <property type="entry name" value="RickCE_cat"/>
    <property type="match status" value="1"/>
</dbReference>
<comment type="caution">
    <text evidence="5">The sequence shown here is derived from an EMBL/GenBank/DDBJ whole genome shotgun (WGS) entry which is preliminary data.</text>
</comment>
<evidence type="ECO:0000256" key="3">
    <source>
        <dbReference type="SAM" id="MobiDB-lite"/>
    </source>
</evidence>
<evidence type="ECO:0000313" key="5">
    <source>
        <dbReference type="EMBL" id="KDO02901.1"/>
    </source>
</evidence>
<dbReference type="Gene3D" id="3.40.395.10">
    <property type="entry name" value="Adenoviral Proteinase, Chain A"/>
    <property type="match status" value="1"/>
</dbReference>
<dbReference type="SUPFAM" id="SSF54001">
    <property type="entry name" value="Cysteine proteinases"/>
    <property type="match status" value="1"/>
</dbReference>
<accession>A0A8E1BZX8</accession>
<evidence type="ECO:0000313" key="6">
    <source>
        <dbReference type="Proteomes" id="UP000027161"/>
    </source>
</evidence>
<keyword evidence="6" id="KW-1185">Reference proteome</keyword>
<dbReference type="GO" id="GO:0006508">
    <property type="term" value="P:proteolysis"/>
    <property type="evidence" value="ECO:0007669"/>
    <property type="project" value="UniProtKB-KW"/>
</dbReference>
<dbReference type="InterPro" id="IPR038765">
    <property type="entry name" value="Papain-like_cys_pep_sf"/>
</dbReference>
<evidence type="ECO:0000256" key="1">
    <source>
        <dbReference type="ARBA" id="ARBA00022670"/>
    </source>
</evidence>
<sequence>MHEDLKNKGKVVLIPINTGHGHWVSMMISKDNDTNKIIFTYNDPLGRSLNDRPDLVKLITEVCSDAEIIDLKNQQQEEGNTSDCGVFVYDDLIRQSQGLKILSTEQCKGQGLNLRKSQAETLKQSLIAQQAQEQHYYINGDSASEEEEEENNNDNNEEVIPPLYGDNDEVEVGGAAM</sequence>
<protein>
    <recommendedName>
        <fullName evidence="4">Ubiquitin-like protease family profile domain-containing protein</fullName>
    </recommendedName>
</protein>
<keyword evidence="1" id="KW-0645">Protease</keyword>
<dbReference type="InterPro" id="IPR054759">
    <property type="entry name" value="RickCE_cat"/>
</dbReference>
<feature type="compositionally biased region" description="Acidic residues" evidence="3">
    <location>
        <begin position="143"/>
        <end position="157"/>
    </location>
</feature>
<evidence type="ECO:0000259" key="4">
    <source>
        <dbReference type="PROSITE" id="PS50600"/>
    </source>
</evidence>